<dbReference type="Pfam" id="PF22486">
    <property type="entry name" value="MATH_2"/>
    <property type="match status" value="2"/>
</dbReference>
<evidence type="ECO:0000259" key="3">
    <source>
        <dbReference type="PROSITE" id="PS50144"/>
    </source>
</evidence>
<evidence type="ECO:0000313" key="4">
    <source>
        <dbReference type="EMBL" id="CAH8362453.1"/>
    </source>
</evidence>
<reference evidence="4 5" key="1">
    <citation type="submission" date="2022-03" db="EMBL/GenBank/DDBJ databases">
        <authorList>
            <person name="Macdonald S."/>
            <person name="Ahmed S."/>
            <person name="Newling K."/>
        </authorList>
    </citation>
    <scope>NUCLEOTIDE SEQUENCE [LARGE SCALE GENOMIC DNA]</scope>
</reference>
<dbReference type="PANTHER" id="PTHR46162">
    <property type="entry name" value="TRAF-LIKE FAMILY PROTEIN"/>
    <property type="match status" value="1"/>
</dbReference>
<feature type="region of interest" description="Disordered" evidence="1">
    <location>
        <begin position="74"/>
        <end position="99"/>
    </location>
</feature>
<dbReference type="PANTHER" id="PTHR46162:SF58">
    <property type="entry name" value="TRAF-LIKE FAMILY PROTEIN"/>
    <property type="match status" value="1"/>
</dbReference>
<gene>
    <name evidence="4" type="ORF">ERUC_LOCUS28209</name>
</gene>
<keyword evidence="2" id="KW-0472">Membrane</keyword>
<evidence type="ECO:0000256" key="2">
    <source>
        <dbReference type="SAM" id="Phobius"/>
    </source>
</evidence>
<feature type="domain" description="MATH" evidence="3">
    <location>
        <begin position="256"/>
        <end position="378"/>
    </location>
</feature>
<dbReference type="CDD" id="cd00121">
    <property type="entry name" value="MATH"/>
    <property type="match status" value="2"/>
</dbReference>
<evidence type="ECO:0000313" key="5">
    <source>
        <dbReference type="Proteomes" id="UP001642260"/>
    </source>
</evidence>
<dbReference type="Gene3D" id="2.60.210.10">
    <property type="entry name" value="Apoptosis, Tumor Necrosis Factor Receptor Associated Protein 2, Chain A"/>
    <property type="match status" value="2"/>
</dbReference>
<keyword evidence="2" id="KW-1133">Transmembrane helix</keyword>
<comment type="caution">
    <text evidence="4">The sequence shown here is derived from an EMBL/GenBank/DDBJ whole genome shotgun (WGS) entry which is preliminary data.</text>
</comment>
<keyword evidence="5" id="KW-1185">Reference proteome</keyword>
<dbReference type="InterPro" id="IPR002083">
    <property type="entry name" value="MATH/TRAF_dom"/>
</dbReference>
<proteinExistence type="predicted"/>
<dbReference type="AlphaFoldDB" id="A0ABC8KUE8"/>
<dbReference type="SUPFAM" id="SSF49599">
    <property type="entry name" value="TRAF domain-like"/>
    <property type="match status" value="2"/>
</dbReference>
<organism evidence="4 5">
    <name type="scientific">Eruca vesicaria subsp. sativa</name>
    <name type="common">Garden rocket</name>
    <name type="synonym">Eruca sativa</name>
    <dbReference type="NCBI Taxonomy" id="29727"/>
    <lineage>
        <taxon>Eukaryota</taxon>
        <taxon>Viridiplantae</taxon>
        <taxon>Streptophyta</taxon>
        <taxon>Embryophyta</taxon>
        <taxon>Tracheophyta</taxon>
        <taxon>Spermatophyta</taxon>
        <taxon>Magnoliopsida</taxon>
        <taxon>eudicotyledons</taxon>
        <taxon>Gunneridae</taxon>
        <taxon>Pentapetalae</taxon>
        <taxon>rosids</taxon>
        <taxon>malvids</taxon>
        <taxon>Brassicales</taxon>
        <taxon>Brassicaceae</taxon>
        <taxon>Brassiceae</taxon>
        <taxon>Eruca</taxon>
    </lineage>
</organism>
<evidence type="ECO:0000256" key="1">
    <source>
        <dbReference type="SAM" id="MobiDB-lite"/>
    </source>
</evidence>
<dbReference type="SMART" id="SM00061">
    <property type="entry name" value="MATH"/>
    <property type="match status" value="2"/>
</dbReference>
<name>A0ABC8KUE8_ERUVS</name>
<feature type="transmembrane region" description="Helical" evidence="2">
    <location>
        <begin position="12"/>
        <end position="35"/>
    </location>
</feature>
<accession>A0ABC8KUE8</accession>
<keyword evidence="2" id="KW-0812">Transmembrane</keyword>
<dbReference type="InterPro" id="IPR008974">
    <property type="entry name" value="TRAF-like"/>
</dbReference>
<feature type="domain" description="MATH" evidence="3">
    <location>
        <begin position="101"/>
        <end position="236"/>
    </location>
</feature>
<protein>
    <recommendedName>
        <fullName evidence="3">MATH domain-containing protein</fullName>
    </recommendedName>
</protein>
<dbReference type="Proteomes" id="UP001642260">
    <property type="component" value="Unassembled WGS sequence"/>
</dbReference>
<dbReference type="PROSITE" id="PS50144">
    <property type="entry name" value="MATH"/>
    <property type="match status" value="2"/>
</dbReference>
<dbReference type="FunFam" id="2.60.210.10:FF:000013">
    <property type="entry name" value="TRAF-like family protein"/>
    <property type="match status" value="1"/>
</dbReference>
<dbReference type="EMBL" id="CAKOAT010330710">
    <property type="protein sequence ID" value="CAH8362453.1"/>
    <property type="molecule type" value="Genomic_DNA"/>
</dbReference>
<sequence>MVAEEKKRNIGYGSIFVFCFFCFVFVAVAEVVRFVNPNYDLKQNFLTKREVIVTEAIAEAVVEGSHFVMDSVSPCNSRRSGLPKRKQQGKLEASSGRERPPSTYCIKFESFQTLLNLVKDGKYVSRPFSAGGYNWTYEIYPNGDKRVGAKGFISLYVRIDNSTLITNPQDVYAEIKFFIYNRKQDKYNYYYELEAAKFHLFKPEWGIPSIQGTSYFANPVNGYVFDGDQCVFGVDVFVAQPFKKWEVFSFDEHVSEPIFTWKLTHFSTRFSDSYTSSSFTSGGRNWVLKVYPNGDGYGKENSLSLYLLSESNEKPYVRAKLRVLDQIKSNHVEKLVEGWPNAAENSGWGFEKFVPLADLKDQSRGLVVDDALKVEVEIIAFSKTDSTLNV</sequence>